<evidence type="ECO:0000256" key="4">
    <source>
        <dbReference type="ARBA" id="ARBA00022723"/>
    </source>
</evidence>
<dbReference type="EC" id="2.3.2.31" evidence="2"/>
<evidence type="ECO:0000256" key="6">
    <source>
        <dbReference type="ARBA" id="ARBA00022771"/>
    </source>
</evidence>
<dbReference type="InterPro" id="IPR031127">
    <property type="entry name" value="E3_UB_ligase_RBR"/>
</dbReference>
<evidence type="ECO:0000256" key="7">
    <source>
        <dbReference type="ARBA" id="ARBA00022786"/>
    </source>
</evidence>
<evidence type="ECO:0000256" key="5">
    <source>
        <dbReference type="ARBA" id="ARBA00022737"/>
    </source>
</evidence>
<keyword evidence="7" id="KW-0833">Ubl conjugation pathway</keyword>
<evidence type="ECO:0000256" key="10">
    <source>
        <dbReference type="SAM" id="MobiDB-lite"/>
    </source>
</evidence>
<dbReference type="Gene3D" id="1.20.120.1750">
    <property type="match status" value="1"/>
</dbReference>
<feature type="region of interest" description="Disordered" evidence="10">
    <location>
        <begin position="100"/>
        <end position="122"/>
    </location>
</feature>
<evidence type="ECO:0000259" key="11">
    <source>
        <dbReference type="PROSITE" id="PS50089"/>
    </source>
</evidence>
<dbReference type="Pfam" id="PF01485">
    <property type="entry name" value="IBR"/>
    <property type="match status" value="2"/>
</dbReference>
<dbReference type="AlphaFoldDB" id="A0A9P9DFP9"/>
<dbReference type="Proteomes" id="UP000738349">
    <property type="component" value="Unassembled WGS sequence"/>
</dbReference>
<organism evidence="13 14">
    <name type="scientific">Dactylonectria macrodidyma</name>
    <dbReference type="NCBI Taxonomy" id="307937"/>
    <lineage>
        <taxon>Eukaryota</taxon>
        <taxon>Fungi</taxon>
        <taxon>Dikarya</taxon>
        <taxon>Ascomycota</taxon>
        <taxon>Pezizomycotina</taxon>
        <taxon>Sordariomycetes</taxon>
        <taxon>Hypocreomycetidae</taxon>
        <taxon>Hypocreales</taxon>
        <taxon>Nectriaceae</taxon>
        <taxon>Dactylonectria</taxon>
    </lineage>
</organism>
<gene>
    <name evidence="13" type="ORF">EDB81DRAFT_848124</name>
</gene>
<dbReference type="PROSITE" id="PS50089">
    <property type="entry name" value="ZF_RING_2"/>
    <property type="match status" value="1"/>
</dbReference>
<dbReference type="CDD" id="cd22584">
    <property type="entry name" value="Rcat_RBR_unk"/>
    <property type="match status" value="1"/>
</dbReference>
<evidence type="ECO:0000256" key="2">
    <source>
        <dbReference type="ARBA" id="ARBA00012251"/>
    </source>
</evidence>
<dbReference type="SUPFAM" id="SSF57850">
    <property type="entry name" value="RING/U-box"/>
    <property type="match status" value="1"/>
</dbReference>
<dbReference type="CDD" id="cd20335">
    <property type="entry name" value="BRcat_RBR"/>
    <property type="match status" value="1"/>
</dbReference>
<evidence type="ECO:0000256" key="8">
    <source>
        <dbReference type="ARBA" id="ARBA00022833"/>
    </source>
</evidence>
<name>A0A9P9DFP9_9HYPO</name>
<keyword evidence="5" id="KW-0677">Repeat</keyword>
<protein>
    <recommendedName>
        <fullName evidence="2">RBR-type E3 ubiquitin transferase</fullName>
        <ecNumber evidence="2">2.3.2.31</ecNumber>
    </recommendedName>
</protein>
<evidence type="ECO:0000313" key="14">
    <source>
        <dbReference type="Proteomes" id="UP000738349"/>
    </source>
</evidence>
<feature type="domain" description="RING-type" evidence="11">
    <location>
        <begin position="318"/>
        <end position="356"/>
    </location>
</feature>
<comment type="caution">
    <text evidence="13">The sequence shown here is derived from an EMBL/GenBank/DDBJ whole genome shotgun (WGS) entry which is preliminary data.</text>
</comment>
<evidence type="ECO:0000313" key="13">
    <source>
        <dbReference type="EMBL" id="KAH7118408.1"/>
    </source>
</evidence>
<dbReference type="GO" id="GO:0008270">
    <property type="term" value="F:zinc ion binding"/>
    <property type="evidence" value="ECO:0007669"/>
    <property type="project" value="UniProtKB-KW"/>
</dbReference>
<dbReference type="GO" id="GO:0016567">
    <property type="term" value="P:protein ubiquitination"/>
    <property type="evidence" value="ECO:0007669"/>
    <property type="project" value="InterPro"/>
</dbReference>
<dbReference type="EMBL" id="JAGMUV010000027">
    <property type="protein sequence ID" value="KAH7118408.1"/>
    <property type="molecule type" value="Genomic_DNA"/>
</dbReference>
<evidence type="ECO:0000256" key="1">
    <source>
        <dbReference type="ARBA" id="ARBA00001798"/>
    </source>
</evidence>
<comment type="catalytic activity">
    <reaction evidence="1">
        <text>[E2 ubiquitin-conjugating enzyme]-S-ubiquitinyl-L-cysteine + [acceptor protein]-L-lysine = [E2 ubiquitin-conjugating enzyme]-L-cysteine + [acceptor protein]-N(6)-ubiquitinyl-L-lysine.</text>
        <dbReference type="EC" id="2.3.2.31"/>
    </reaction>
</comment>
<dbReference type="PROSITE" id="PS51873">
    <property type="entry name" value="TRIAD"/>
    <property type="match status" value="1"/>
</dbReference>
<dbReference type="InterPro" id="IPR044066">
    <property type="entry name" value="TRIAD_supradom"/>
</dbReference>
<accession>A0A9P9DFP9</accession>
<dbReference type="InterPro" id="IPR017907">
    <property type="entry name" value="Znf_RING_CS"/>
</dbReference>
<proteinExistence type="predicted"/>
<evidence type="ECO:0000256" key="9">
    <source>
        <dbReference type="PROSITE-ProRule" id="PRU00175"/>
    </source>
</evidence>
<dbReference type="PANTHER" id="PTHR11685">
    <property type="entry name" value="RBR FAMILY RING FINGER AND IBR DOMAIN-CONTAINING"/>
    <property type="match status" value="1"/>
</dbReference>
<dbReference type="InterPro" id="IPR001841">
    <property type="entry name" value="Znf_RING"/>
</dbReference>
<dbReference type="OrthoDB" id="10009520at2759"/>
<dbReference type="InterPro" id="IPR002867">
    <property type="entry name" value="IBR_dom"/>
</dbReference>
<evidence type="ECO:0000259" key="12">
    <source>
        <dbReference type="PROSITE" id="PS51873"/>
    </source>
</evidence>
<keyword evidence="8" id="KW-0862">Zinc</keyword>
<evidence type="ECO:0000256" key="3">
    <source>
        <dbReference type="ARBA" id="ARBA00022679"/>
    </source>
</evidence>
<keyword evidence="14" id="KW-1185">Reference proteome</keyword>
<feature type="domain" description="RING-type" evidence="12">
    <location>
        <begin position="171"/>
        <end position="361"/>
    </location>
</feature>
<keyword evidence="3" id="KW-0808">Transferase</keyword>
<keyword evidence="6 9" id="KW-0863">Zinc-finger</keyword>
<reference evidence="13" key="1">
    <citation type="journal article" date="2021" name="Nat. Commun.">
        <title>Genetic determinants of endophytism in the Arabidopsis root mycobiome.</title>
        <authorList>
            <person name="Mesny F."/>
            <person name="Miyauchi S."/>
            <person name="Thiergart T."/>
            <person name="Pickel B."/>
            <person name="Atanasova L."/>
            <person name="Karlsson M."/>
            <person name="Huettel B."/>
            <person name="Barry K.W."/>
            <person name="Haridas S."/>
            <person name="Chen C."/>
            <person name="Bauer D."/>
            <person name="Andreopoulos W."/>
            <person name="Pangilinan J."/>
            <person name="LaButti K."/>
            <person name="Riley R."/>
            <person name="Lipzen A."/>
            <person name="Clum A."/>
            <person name="Drula E."/>
            <person name="Henrissat B."/>
            <person name="Kohler A."/>
            <person name="Grigoriev I.V."/>
            <person name="Martin F.M."/>
            <person name="Hacquard S."/>
        </authorList>
    </citation>
    <scope>NUCLEOTIDE SEQUENCE</scope>
    <source>
        <strain evidence="13">MPI-CAGE-AT-0147</strain>
    </source>
</reference>
<dbReference type="GO" id="GO:0061630">
    <property type="term" value="F:ubiquitin protein ligase activity"/>
    <property type="evidence" value="ECO:0007669"/>
    <property type="project" value="UniProtKB-EC"/>
</dbReference>
<keyword evidence="4" id="KW-0479">Metal-binding</keyword>
<sequence>MDTFVMDQDSLMLAIQLQREDLELWDKSRKGKHRDGEIPDSDLALETCRYELESLENLISDRALSLSIARAVEADGGAIAAARTVEGQAARDREFALRLSSDPRARPGPSQTKAKNGDAATDDLDDEMLEKLKALYIGLTGPAAFDSDSDDSDLFVQAESSSWAATRRHAKTRECICCGDSFPPLALSPCPCSHEYCRGCLVTLVRCSLQDESLFPPRCCSQRIPIEGNARFLSPELVGEYRAKEVEFETPNRTYCSDPFCSTFVPPQFIADEVGHCPRCGRRTCVHCKGGSHQGICPSDSASQEVLRIAADNGWQQCTACGRVVELEHGCNHMTCRCGHQFCYICGDRWKTCQCPQWNEDRLLARANAIVDRADDVAQIDARTRQARVQREQRNLVENHQCNHDRWRGRSGPRRCEECSDVLPVFIYECRQCRILACRRCRYNRL</sequence>
<dbReference type="PROSITE" id="PS00518">
    <property type="entry name" value="ZF_RING_1"/>
    <property type="match status" value="1"/>
</dbReference>
<dbReference type="SMART" id="SM00647">
    <property type="entry name" value="IBR"/>
    <property type="match status" value="2"/>
</dbReference>